<proteinExistence type="predicted"/>
<sequence>MATYELQKFNSPEMLEPEYRRKEAGCFVRVTTGFILVFLALILVAGVAAIVYFVQKDNLQTTNDDPQVTSVSAEKLKSDCEALAESGKLDQNKVCKYCMSNSSSCNMSNMDDQTTSDVIKDVNAIIDTTTCVCGLPLAK</sequence>
<organism evidence="1">
    <name type="scientific">Magallana gigas</name>
    <name type="common">Pacific oyster</name>
    <name type="synonym">Crassostrea gigas</name>
    <dbReference type="NCBI Taxonomy" id="29159"/>
    <lineage>
        <taxon>Eukaryota</taxon>
        <taxon>Metazoa</taxon>
        <taxon>Spiralia</taxon>
        <taxon>Lophotrochozoa</taxon>
        <taxon>Mollusca</taxon>
        <taxon>Bivalvia</taxon>
        <taxon>Autobranchia</taxon>
        <taxon>Pteriomorphia</taxon>
        <taxon>Ostreida</taxon>
        <taxon>Ostreoidea</taxon>
        <taxon>Ostreidae</taxon>
        <taxon>Magallana</taxon>
    </lineage>
</organism>
<dbReference type="HOGENOM" id="CLU_1847068_0_0_1"/>
<dbReference type="AlphaFoldDB" id="K1QSN7"/>
<protein>
    <submittedName>
        <fullName evidence="1">Uncharacterized protein</fullName>
    </submittedName>
</protein>
<gene>
    <name evidence="1" type="ORF">CGI_10014540</name>
</gene>
<name>K1QSN7_MAGGI</name>
<dbReference type="EMBL" id="JH818174">
    <property type="protein sequence ID" value="EKC36628.1"/>
    <property type="molecule type" value="Genomic_DNA"/>
</dbReference>
<reference evidence="1" key="1">
    <citation type="journal article" date="2012" name="Nature">
        <title>The oyster genome reveals stress adaptation and complexity of shell formation.</title>
        <authorList>
            <person name="Zhang G."/>
            <person name="Fang X."/>
            <person name="Guo X."/>
            <person name="Li L."/>
            <person name="Luo R."/>
            <person name="Xu F."/>
            <person name="Yang P."/>
            <person name="Zhang L."/>
            <person name="Wang X."/>
            <person name="Qi H."/>
            <person name="Xiong Z."/>
            <person name="Que H."/>
            <person name="Xie Y."/>
            <person name="Holland P.W."/>
            <person name="Paps J."/>
            <person name="Zhu Y."/>
            <person name="Wu F."/>
            <person name="Chen Y."/>
            <person name="Wang J."/>
            <person name="Peng C."/>
            <person name="Meng J."/>
            <person name="Yang L."/>
            <person name="Liu J."/>
            <person name="Wen B."/>
            <person name="Zhang N."/>
            <person name="Huang Z."/>
            <person name="Zhu Q."/>
            <person name="Feng Y."/>
            <person name="Mount A."/>
            <person name="Hedgecock D."/>
            <person name="Xu Z."/>
            <person name="Liu Y."/>
            <person name="Domazet-Loso T."/>
            <person name="Du Y."/>
            <person name="Sun X."/>
            <person name="Zhang S."/>
            <person name="Liu B."/>
            <person name="Cheng P."/>
            <person name="Jiang X."/>
            <person name="Li J."/>
            <person name="Fan D."/>
            <person name="Wang W."/>
            <person name="Fu W."/>
            <person name="Wang T."/>
            <person name="Wang B."/>
            <person name="Zhang J."/>
            <person name="Peng Z."/>
            <person name="Li Y."/>
            <person name="Li N."/>
            <person name="Wang J."/>
            <person name="Chen M."/>
            <person name="He Y."/>
            <person name="Tan F."/>
            <person name="Song X."/>
            <person name="Zheng Q."/>
            <person name="Huang R."/>
            <person name="Yang H."/>
            <person name="Du X."/>
            <person name="Chen L."/>
            <person name="Yang M."/>
            <person name="Gaffney P.M."/>
            <person name="Wang S."/>
            <person name="Luo L."/>
            <person name="She Z."/>
            <person name="Ming Y."/>
            <person name="Huang W."/>
            <person name="Zhang S."/>
            <person name="Huang B."/>
            <person name="Zhang Y."/>
            <person name="Qu T."/>
            <person name="Ni P."/>
            <person name="Miao G."/>
            <person name="Wang J."/>
            <person name="Wang Q."/>
            <person name="Steinberg C.E."/>
            <person name="Wang H."/>
            <person name="Li N."/>
            <person name="Qian L."/>
            <person name="Zhang G."/>
            <person name="Li Y."/>
            <person name="Yang H."/>
            <person name="Liu X."/>
            <person name="Wang J."/>
            <person name="Yin Y."/>
            <person name="Wang J."/>
        </authorList>
    </citation>
    <scope>NUCLEOTIDE SEQUENCE [LARGE SCALE GENOMIC DNA]</scope>
    <source>
        <strain evidence="1">05x7-T-G4-1.051#20</strain>
    </source>
</reference>
<evidence type="ECO:0000313" key="1">
    <source>
        <dbReference type="EMBL" id="EKC36628.1"/>
    </source>
</evidence>
<accession>K1QSN7</accession>
<dbReference type="InParanoid" id="K1QSN7"/>